<reference evidence="1 2" key="1">
    <citation type="journal article" date="2012" name="Int. J. Syst. Evol. Microbiol.">
        <title>Shewanella dokdonensis sp. nov., isolated from seawater.</title>
        <authorList>
            <person name="Sung H.R."/>
            <person name="Yoon J.H."/>
            <person name="Ghim S.Y."/>
        </authorList>
    </citation>
    <scope>NUCLEOTIDE SEQUENCE [LARGE SCALE GENOMIC DNA]</scope>
    <source>
        <strain evidence="1 2">DSM 23626</strain>
    </source>
</reference>
<evidence type="ECO:0008006" key="3">
    <source>
        <dbReference type="Google" id="ProtNLM"/>
    </source>
</evidence>
<sequence>MSWLSLLFTLGTVHVAALVAPGPDFALMLRASVVGGAVMRFSWRWDWPRPLCYTPLR</sequence>
<evidence type="ECO:0000313" key="1">
    <source>
        <dbReference type="EMBL" id="QVK22982.1"/>
    </source>
</evidence>
<dbReference type="EMBL" id="CP074572">
    <property type="protein sequence ID" value="QVK22982.1"/>
    <property type="molecule type" value="Genomic_DNA"/>
</dbReference>
<accession>A0ABX8DE16</accession>
<dbReference type="RefSeq" id="WP_213681625.1">
    <property type="nucleotide sequence ID" value="NZ_CP074572.1"/>
</dbReference>
<organism evidence="1 2">
    <name type="scientific">Shewanella dokdonensis</name>
    <dbReference type="NCBI Taxonomy" id="712036"/>
    <lineage>
        <taxon>Bacteria</taxon>
        <taxon>Pseudomonadati</taxon>
        <taxon>Pseudomonadota</taxon>
        <taxon>Gammaproteobacteria</taxon>
        <taxon>Alteromonadales</taxon>
        <taxon>Shewanellaceae</taxon>
        <taxon>Shewanella</taxon>
    </lineage>
</organism>
<dbReference type="Proteomes" id="UP000676428">
    <property type="component" value="Chromosome"/>
</dbReference>
<keyword evidence="2" id="KW-1185">Reference proteome</keyword>
<gene>
    <name evidence="1" type="ORF">KHX94_17880</name>
</gene>
<protein>
    <recommendedName>
        <fullName evidence="3">Threonine efflux protein</fullName>
    </recommendedName>
</protein>
<evidence type="ECO:0000313" key="2">
    <source>
        <dbReference type="Proteomes" id="UP000676428"/>
    </source>
</evidence>
<proteinExistence type="predicted"/>
<name>A0ABX8DE16_9GAMM</name>